<feature type="region of interest" description="Disordered" evidence="3">
    <location>
        <begin position="784"/>
        <end position="805"/>
    </location>
</feature>
<dbReference type="SUPFAM" id="SSF54791">
    <property type="entry name" value="Eukaryotic type KH-domain (KH-domain type I)"/>
    <property type="match status" value="3"/>
</dbReference>
<dbReference type="PROSITE" id="PS50084">
    <property type="entry name" value="KH_TYPE_1"/>
    <property type="match status" value="3"/>
</dbReference>
<dbReference type="Proteomes" id="UP000316759">
    <property type="component" value="Unassembled WGS sequence"/>
</dbReference>
<evidence type="ECO:0000259" key="4">
    <source>
        <dbReference type="SMART" id="SM00322"/>
    </source>
</evidence>
<evidence type="ECO:0000256" key="2">
    <source>
        <dbReference type="PROSITE-ProRule" id="PRU00117"/>
    </source>
</evidence>
<protein>
    <recommendedName>
        <fullName evidence="4">K Homology domain-containing protein</fullName>
    </recommendedName>
</protein>
<evidence type="ECO:0000256" key="3">
    <source>
        <dbReference type="SAM" id="MobiDB-lite"/>
    </source>
</evidence>
<keyword evidence="6" id="KW-1185">Reference proteome</keyword>
<feature type="domain" description="K Homology" evidence="4">
    <location>
        <begin position="180"/>
        <end position="244"/>
    </location>
</feature>
<accession>A0A504YD37</accession>
<dbReference type="EMBL" id="SUNJ01011240">
    <property type="protein sequence ID" value="TPP59034.1"/>
    <property type="molecule type" value="Genomic_DNA"/>
</dbReference>
<evidence type="ECO:0000256" key="1">
    <source>
        <dbReference type="ARBA" id="ARBA00022737"/>
    </source>
</evidence>
<dbReference type="CDD" id="cd02396">
    <property type="entry name" value="KH-I_PCBP_rpt2"/>
    <property type="match status" value="1"/>
</dbReference>
<dbReference type="InterPro" id="IPR004088">
    <property type="entry name" value="KH_dom_type_1"/>
</dbReference>
<gene>
    <name evidence="5" type="ORF">FGIG_01998</name>
</gene>
<dbReference type="CDD" id="cd22439">
    <property type="entry name" value="KH-I_PCBP_rpt3"/>
    <property type="match status" value="1"/>
</dbReference>
<dbReference type="GO" id="GO:0003723">
    <property type="term" value="F:RNA binding"/>
    <property type="evidence" value="ECO:0007669"/>
    <property type="project" value="UniProtKB-UniRule"/>
</dbReference>
<proteinExistence type="predicted"/>
<dbReference type="AlphaFoldDB" id="A0A504YD37"/>
<name>A0A504YD37_FASGI</name>
<dbReference type="Gene3D" id="3.30.1370.10">
    <property type="entry name" value="K Homology domain, type 1"/>
    <property type="match status" value="3"/>
</dbReference>
<dbReference type="PANTHER" id="PTHR10288">
    <property type="entry name" value="KH DOMAIN CONTAINING RNA BINDING PROTEIN"/>
    <property type="match status" value="1"/>
</dbReference>
<dbReference type="Pfam" id="PF00013">
    <property type="entry name" value="KH_1"/>
    <property type="match status" value="3"/>
</dbReference>
<dbReference type="CDD" id="cd22438">
    <property type="entry name" value="KH-I_PCBP_rpt1"/>
    <property type="match status" value="1"/>
</dbReference>
<feature type="domain" description="K Homology" evidence="4">
    <location>
        <begin position="623"/>
        <end position="693"/>
    </location>
</feature>
<evidence type="ECO:0000313" key="6">
    <source>
        <dbReference type="Proteomes" id="UP000316759"/>
    </source>
</evidence>
<comment type="caution">
    <text evidence="5">The sequence shown here is derived from an EMBL/GenBank/DDBJ whole genome shotgun (WGS) entry which is preliminary data.</text>
</comment>
<dbReference type="InterPro" id="IPR004087">
    <property type="entry name" value="KH_dom"/>
</dbReference>
<dbReference type="STRING" id="46835.A0A504YD37"/>
<dbReference type="OrthoDB" id="442947at2759"/>
<keyword evidence="2" id="KW-0694">RNA-binding</keyword>
<feature type="compositionally biased region" description="Basic and acidic residues" evidence="3">
    <location>
        <begin position="787"/>
        <end position="796"/>
    </location>
</feature>
<organism evidence="5 6">
    <name type="scientific">Fasciola gigantica</name>
    <name type="common">Giant liver fluke</name>
    <dbReference type="NCBI Taxonomy" id="46835"/>
    <lineage>
        <taxon>Eukaryota</taxon>
        <taxon>Metazoa</taxon>
        <taxon>Spiralia</taxon>
        <taxon>Lophotrochozoa</taxon>
        <taxon>Platyhelminthes</taxon>
        <taxon>Trematoda</taxon>
        <taxon>Digenea</taxon>
        <taxon>Plagiorchiida</taxon>
        <taxon>Echinostomata</taxon>
        <taxon>Echinostomatoidea</taxon>
        <taxon>Fasciolidae</taxon>
        <taxon>Fasciola</taxon>
    </lineage>
</organism>
<dbReference type="SMART" id="SM00322">
    <property type="entry name" value="KH"/>
    <property type="match status" value="3"/>
</dbReference>
<dbReference type="InterPro" id="IPR036612">
    <property type="entry name" value="KH_dom_type_1_sf"/>
</dbReference>
<keyword evidence="1" id="KW-0677">Repeat</keyword>
<reference evidence="5 6" key="1">
    <citation type="submission" date="2019-04" db="EMBL/GenBank/DDBJ databases">
        <title>Annotation for the trematode Fasciola gigantica.</title>
        <authorList>
            <person name="Choi Y.-J."/>
        </authorList>
    </citation>
    <scope>NUCLEOTIDE SEQUENCE [LARGE SCALE GENOMIC DNA]</scope>
    <source>
        <strain evidence="5">Uganda_cow_1</strain>
    </source>
</reference>
<sequence>MALTSVMTAYPAQQNTNLSNGTIGLQAFPTFQAGNLPHSKQMNLVNPTEASANLILPSVTPPHTPYFQSGSLPDAYFTTPNNVTDSFQFIHPTLHALIHPYSSFRASPYPSSLTNGHSSRACLLPTPGPATGIESLALGDSGALGRNVVAGEVQYELGSVSDDTITSRRNTPIMETQLSHQNTIILIVRLLMSGKRGENVKKYREESGARINISDGSSPERIVTITGTTDQIFVAFSLMSQKFEDDFTQGLLRMGDDGLTCPPVTLRLLVPATQCGSIIGKGGSRIKDVRELTGASIQVASEALPTSTERTVTISGSAKAIAKCIRQLCDIFIESPAKGPIIPYRPKPAFVSHPVMCSAGQYQTGMMHSPLAYAGLHCENNTDNGYANCAPTHGMKQNSTVQISTEPSTPVSSSVGQSLTGAMGMPQQKLVALDGNTNTGFSTSADLNNPAGAMNPGRPNLVNELLADPTLISGAFSYPDFSNNQLGLLNAIHSNHLATSALPSPILNPIAPGFAFPDLTINPRLLGFYHPQPIGVQQSTGADTDDTCDTQQPNTAFLSDVYTNNPVLSLVHSNGYLQSSGMLSPVSASPGPFLPNKPSILGLPAFPLQTTLLNPLPNCPEDSNVIKEIVLSNDLIGCIIGRGGTTVNEIRNISKAQVKISNCEDGAKDRKITLSGSPQAVNLAHFLIVNSIAAHQQMWSLNIQLASAATLLMTRSHFSNEFVKCYNNVIPTLSQKEGSSEAVSEYQVRNDASRYTYEQATDSSGSVPDTDLISTLTNTQVLQTKWSSEKSQETKKQIRSKVAPY</sequence>
<feature type="domain" description="K Homology" evidence="4">
    <location>
        <begin position="262"/>
        <end position="333"/>
    </location>
</feature>
<evidence type="ECO:0000313" key="5">
    <source>
        <dbReference type="EMBL" id="TPP59034.1"/>
    </source>
</evidence>